<accession>A0A1V6P0U2</accession>
<dbReference type="Proteomes" id="UP000191522">
    <property type="component" value="Unassembled WGS sequence"/>
</dbReference>
<feature type="region of interest" description="Disordered" evidence="1">
    <location>
        <begin position="22"/>
        <end position="90"/>
    </location>
</feature>
<evidence type="ECO:0000256" key="1">
    <source>
        <dbReference type="SAM" id="MobiDB-lite"/>
    </source>
</evidence>
<name>A0A1V6P0U2_PENDC</name>
<feature type="compositionally biased region" description="Basic and acidic residues" evidence="1">
    <location>
        <begin position="22"/>
        <end position="43"/>
    </location>
</feature>
<keyword evidence="3" id="KW-1185">Reference proteome</keyword>
<dbReference type="PANTHER" id="PTHR38887">
    <property type="entry name" value="CHROMOSOME 21, WHOLE GENOME SHOTGUN SEQUENCE"/>
    <property type="match status" value="1"/>
</dbReference>
<gene>
    <name evidence="2" type="ORF">PENDEC_c022G00773</name>
</gene>
<proteinExistence type="predicted"/>
<reference evidence="3" key="1">
    <citation type="journal article" date="2017" name="Nat. Microbiol.">
        <title>Global analysis of biosynthetic gene clusters reveals vast potential of secondary metabolite production in Penicillium species.</title>
        <authorList>
            <person name="Nielsen J.C."/>
            <person name="Grijseels S."/>
            <person name="Prigent S."/>
            <person name="Ji B."/>
            <person name="Dainat J."/>
            <person name="Nielsen K.F."/>
            <person name="Frisvad J.C."/>
            <person name="Workman M."/>
            <person name="Nielsen J."/>
        </authorList>
    </citation>
    <scope>NUCLEOTIDE SEQUENCE [LARGE SCALE GENOMIC DNA]</scope>
    <source>
        <strain evidence="3">IBT 11843</strain>
    </source>
</reference>
<dbReference type="InterPro" id="IPR053221">
    <property type="entry name" value="Burnettramic_acid_biosynth"/>
</dbReference>
<dbReference type="EMBL" id="MDYL01000022">
    <property type="protein sequence ID" value="OQD70561.1"/>
    <property type="molecule type" value="Genomic_DNA"/>
</dbReference>
<dbReference type="OMA" id="NHASAWI"/>
<sequence>MVFLAKILRTGLGLASEAIHAARDQPPPKDQSHVIDSSRENLEHPVSPVQISTNSSWAPEESKHDVGRRQEDEPDVGSDSPSHNVSDVNQDEVAWQLDDMIERLKQPSSNEDLYSLPYDNASTYSCDETGSEEEKKLKQREALARELVFMAGPLPEKSQRLSCPVIIPQRRPRNKNRGFVRAYAPALEDSGISQEVFLQFLEYLDIVNHASAWIEVVFIAAQITSAIPFPAAMAVGMVLSVIAGTARELQKRTRANSFLELVNRDLFIPRGLFVMVMAFKPDDSATQGPLGKATSSLKKTIFKTEKVDLSQAAVKWSNPDVSSSIFGKKLDNIRLQSGETTSDLELPETANLIYPQLDKIAAGEYTEQQSQGILKKFKGAGAWVTDYMDRRAMVFYEAKHPGSPMVIPSEQRKPMKSRFNDPDHPANSGSMLAIVTGGLVPLPGPGKLLAKRNEALGINRLFGQPKDSQDGRLIPSTGKHHVKRLFLKNVLYLAVVNLPTEEEAEESKSQFESMMEQNEATASN</sequence>
<feature type="region of interest" description="Disordered" evidence="1">
    <location>
        <begin position="502"/>
        <end position="524"/>
    </location>
</feature>
<feature type="compositionally biased region" description="Basic and acidic residues" evidence="1">
    <location>
        <begin position="60"/>
        <end position="71"/>
    </location>
</feature>
<organism evidence="2 3">
    <name type="scientific">Penicillium decumbens</name>
    <dbReference type="NCBI Taxonomy" id="69771"/>
    <lineage>
        <taxon>Eukaryota</taxon>
        <taxon>Fungi</taxon>
        <taxon>Dikarya</taxon>
        <taxon>Ascomycota</taxon>
        <taxon>Pezizomycotina</taxon>
        <taxon>Eurotiomycetes</taxon>
        <taxon>Eurotiomycetidae</taxon>
        <taxon>Eurotiales</taxon>
        <taxon>Aspergillaceae</taxon>
        <taxon>Penicillium</taxon>
    </lineage>
</organism>
<feature type="compositionally biased region" description="Polar residues" evidence="1">
    <location>
        <begin position="515"/>
        <end position="524"/>
    </location>
</feature>
<protein>
    <submittedName>
        <fullName evidence="2">Uncharacterized protein</fullName>
    </submittedName>
</protein>
<dbReference type="AlphaFoldDB" id="A0A1V6P0U2"/>
<feature type="compositionally biased region" description="Polar residues" evidence="1">
    <location>
        <begin position="79"/>
        <end position="88"/>
    </location>
</feature>
<dbReference type="OrthoDB" id="3433125at2759"/>
<evidence type="ECO:0000313" key="2">
    <source>
        <dbReference type="EMBL" id="OQD70561.1"/>
    </source>
</evidence>
<dbReference type="PANTHER" id="PTHR38887:SF1">
    <property type="entry name" value="RAS MODIFICATION PROTEIN ERF4"/>
    <property type="match status" value="1"/>
</dbReference>
<evidence type="ECO:0000313" key="3">
    <source>
        <dbReference type="Proteomes" id="UP000191522"/>
    </source>
</evidence>
<comment type="caution">
    <text evidence="2">The sequence shown here is derived from an EMBL/GenBank/DDBJ whole genome shotgun (WGS) entry which is preliminary data.</text>
</comment>